<feature type="transmembrane region" description="Helical" evidence="1">
    <location>
        <begin position="91"/>
        <end position="109"/>
    </location>
</feature>
<dbReference type="Proteomes" id="UP000308697">
    <property type="component" value="Unassembled WGS sequence"/>
</dbReference>
<dbReference type="Pfam" id="PF14018">
    <property type="entry name" value="DUF4234"/>
    <property type="match status" value="1"/>
</dbReference>
<keyword evidence="4" id="KW-1185">Reference proteome</keyword>
<feature type="transmembrane region" description="Helical" evidence="1">
    <location>
        <begin position="12"/>
        <end position="30"/>
    </location>
</feature>
<feature type="domain" description="DUF4234" evidence="2">
    <location>
        <begin position="12"/>
        <end position="78"/>
    </location>
</feature>
<name>A0A4U0NMG5_9ACTN</name>
<evidence type="ECO:0000259" key="2">
    <source>
        <dbReference type="Pfam" id="PF14018"/>
    </source>
</evidence>
<keyword evidence="1" id="KW-0812">Transmembrane</keyword>
<keyword evidence="1" id="KW-1133">Transmembrane helix</keyword>
<comment type="caution">
    <text evidence="3">The sequence shown here is derived from an EMBL/GenBank/DDBJ whole genome shotgun (WGS) entry which is preliminary data.</text>
</comment>
<gene>
    <name evidence="3" type="ORF">FCH28_08975</name>
</gene>
<protein>
    <submittedName>
        <fullName evidence="3">DUF4234 domain-containing protein</fullName>
    </submittedName>
</protein>
<evidence type="ECO:0000313" key="4">
    <source>
        <dbReference type="Proteomes" id="UP000308697"/>
    </source>
</evidence>
<organism evidence="3 4">
    <name type="scientific">Streptomyces piniterrae</name>
    <dbReference type="NCBI Taxonomy" id="2571125"/>
    <lineage>
        <taxon>Bacteria</taxon>
        <taxon>Bacillati</taxon>
        <taxon>Actinomycetota</taxon>
        <taxon>Actinomycetes</taxon>
        <taxon>Kitasatosporales</taxon>
        <taxon>Streptomycetaceae</taxon>
        <taxon>Streptomyces</taxon>
    </lineage>
</organism>
<dbReference type="EMBL" id="SUMB01000003">
    <property type="protein sequence ID" value="TJZ55480.1"/>
    <property type="molecule type" value="Genomic_DNA"/>
</dbReference>
<dbReference type="RefSeq" id="WP_136739245.1">
    <property type="nucleotide sequence ID" value="NZ_SUMB01000003.1"/>
</dbReference>
<accession>A0A4U0NMG5</accession>
<dbReference type="AlphaFoldDB" id="A0A4U0NMG5"/>
<feature type="transmembrane region" description="Helical" evidence="1">
    <location>
        <begin position="50"/>
        <end position="71"/>
    </location>
</feature>
<reference evidence="3 4" key="1">
    <citation type="submission" date="2019-04" db="EMBL/GenBank/DDBJ databases">
        <title>Streptomyces piniterrae sp. nov., a heliquinomycin-producing actinomycete isolated from rhizosphere soil of Pinus yunnanensis.</title>
        <authorList>
            <person name="Zhuang X."/>
            <person name="Zhao J."/>
        </authorList>
    </citation>
    <scope>NUCLEOTIDE SEQUENCE [LARGE SCALE GENOMIC DNA]</scope>
    <source>
        <strain evidence="4">jys28</strain>
    </source>
</reference>
<sequence>MFGRAGKARNIVLVWLIWPLLTLGIYHLVWYYKVNREARDFDERIEVSPVLALLAITLGWFVIVPPFVSVYNTGQRIARMQESAGLRPPSCNPWIGLILLIVAALYPLYHQHELNQIWERYQNPEEGAQVPLVS</sequence>
<evidence type="ECO:0000313" key="3">
    <source>
        <dbReference type="EMBL" id="TJZ55480.1"/>
    </source>
</evidence>
<dbReference type="InterPro" id="IPR025328">
    <property type="entry name" value="DUF4234"/>
</dbReference>
<evidence type="ECO:0000256" key="1">
    <source>
        <dbReference type="SAM" id="Phobius"/>
    </source>
</evidence>
<keyword evidence="1" id="KW-0472">Membrane</keyword>
<dbReference type="OrthoDB" id="4945834at2"/>
<proteinExistence type="predicted"/>